<organism evidence="1 2">
    <name type="scientific">Pontibacter aydingkolensis</name>
    <dbReference type="NCBI Taxonomy" id="1911536"/>
    <lineage>
        <taxon>Bacteria</taxon>
        <taxon>Pseudomonadati</taxon>
        <taxon>Bacteroidota</taxon>
        <taxon>Cytophagia</taxon>
        <taxon>Cytophagales</taxon>
        <taxon>Hymenobacteraceae</taxon>
        <taxon>Pontibacter</taxon>
    </lineage>
</organism>
<gene>
    <name evidence="1" type="ORF">K0O23_10440</name>
</gene>
<proteinExistence type="predicted"/>
<accession>A0ABS7CVH0</accession>
<sequence>MQPKDSPYPVSIVTEDRTGGTLIIAAVNERNTEYLLLVEGYDHQNLKIDFDVVTGDCCTSVTIKKVYQNGNPASDTGNGSVTIKL</sequence>
<reference evidence="1 2" key="1">
    <citation type="journal article" date="2016" name="Int. J. Syst. Evol. Microbiol.">
        <title>Pontibacter aydingkolensis sp. nov., isolated from soil of a salt lake.</title>
        <authorList>
            <person name="Osman G."/>
            <person name="Zhang T."/>
            <person name="Lou K."/>
            <person name="Gao Y."/>
            <person name="Chang W."/>
            <person name="Lin Q."/>
            <person name="Yang H.M."/>
            <person name="Huo X.D."/>
            <person name="Wang N."/>
        </authorList>
    </citation>
    <scope>NUCLEOTIDE SEQUENCE [LARGE SCALE GENOMIC DNA]</scope>
    <source>
        <strain evidence="1 2">KACC 19255</strain>
    </source>
</reference>
<protein>
    <submittedName>
        <fullName evidence="1">Uncharacterized protein</fullName>
    </submittedName>
</protein>
<evidence type="ECO:0000313" key="1">
    <source>
        <dbReference type="EMBL" id="MBW7467487.1"/>
    </source>
</evidence>
<comment type="caution">
    <text evidence="1">The sequence shown here is derived from an EMBL/GenBank/DDBJ whole genome shotgun (WGS) entry which is preliminary data.</text>
</comment>
<keyword evidence="2" id="KW-1185">Reference proteome</keyword>
<dbReference type="Proteomes" id="UP000813018">
    <property type="component" value="Unassembled WGS sequence"/>
</dbReference>
<dbReference type="RefSeq" id="WP_219877365.1">
    <property type="nucleotide sequence ID" value="NZ_JAHYXK010000007.1"/>
</dbReference>
<name>A0ABS7CVH0_9BACT</name>
<evidence type="ECO:0000313" key="2">
    <source>
        <dbReference type="Proteomes" id="UP000813018"/>
    </source>
</evidence>
<dbReference type="EMBL" id="JAHYXK010000007">
    <property type="protein sequence ID" value="MBW7467487.1"/>
    <property type="molecule type" value="Genomic_DNA"/>
</dbReference>